<proteinExistence type="predicted"/>
<dbReference type="RefSeq" id="WP_283535965.1">
    <property type="nucleotide sequence ID" value="NZ_CP073633.1"/>
</dbReference>
<feature type="chain" id="PRO_5043601275" evidence="1">
    <location>
        <begin position="34"/>
        <end position="305"/>
    </location>
</feature>
<gene>
    <name evidence="2" type="ORF">KEC54_07100</name>
</gene>
<organism evidence="2 3">
    <name type="scientific">Methylorubrum extorquens</name>
    <name type="common">Methylobacterium dichloromethanicum</name>
    <name type="synonym">Methylobacterium extorquens</name>
    <dbReference type="NCBI Taxonomy" id="408"/>
    <lineage>
        <taxon>Bacteria</taxon>
        <taxon>Pseudomonadati</taxon>
        <taxon>Pseudomonadota</taxon>
        <taxon>Alphaproteobacteria</taxon>
        <taxon>Hyphomicrobiales</taxon>
        <taxon>Methylobacteriaceae</taxon>
        <taxon>Methylorubrum</taxon>
    </lineage>
</organism>
<dbReference type="PROSITE" id="PS51257">
    <property type="entry name" value="PROKAR_LIPOPROTEIN"/>
    <property type="match status" value="1"/>
</dbReference>
<dbReference type="EMBL" id="CP073633">
    <property type="protein sequence ID" value="WHQ71329.1"/>
    <property type="molecule type" value="Genomic_DNA"/>
</dbReference>
<dbReference type="AlphaFoldDB" id="A0AAX3WKI4"/>
<evidence type="ECO:0000256" key="1">
    <source>
        <dbReference type="SAM" id="SignalP"/>
    </source>
</evidence>
<feature type="signal peptide" evidence="1">
    <location>
        <begin position="1"/>
        <end position="33"/>
    </location>
</feature>
<evidence type="ECO:0000313" key="3">
    <source>
        <dbReference type="Proteomes" id="UP001223720"/>
    </source>
</evidence>
<protein>
    <submittedName>
        <fullName evidence="2">Transporter</fullName>
    </submittedName>
</protein>
<sequence length="305" mass="33073">MKFGQKVRRAAQVVTSVCVAGACLAGASSSALARSAALPGITVGLPTGWQVPEGVQMALTTSFAERSTQPRDNQGNNNLIVFLWATPWKVLGGQLRFLQSFPFNAASPQGGPWQAGLYQPLTTAQIAWKINDNLGVSYFLGGFWPSDTLLALRSASIAQRFAISYVGDGWNVTANLHYGTMLAENSPTNVHYSDYLNLDLTATKRFGKWSFGAVAFGSTDLPTNRRGYRPGGQVAMGPLVAYAFDKFTVQSFVTRDIAQRNLGGEETRAWLRFLVPLWRPEKGEQVPNRVLVRRNSAAGPAIAGQ</sequence>
<accession>A0AAX3WKI4</accession>
<name>A0AAX3WKI4_METEX</name>
<evidence type="ECO:0000313" key="2">
    <source>
        <dbReference type="EMBL" id="WHQ71329.1"/>
    </source>
</evidence>
<keyword evidence="1" id="KW-0732">Signal</keyword>
<dbReference type="Proteomes" id="UP001223720">
    <property type="component" value="Chromosome"/>
</dbReference>
<reference evidence="2" key="1">
    <citation type="journal article" date="2022" name="Biotechnol. Bioprocess Eng.">
        <title>Pan-genome Analysis Reveals Comparative Genomic Features of Central Metabolic Pathways in Methylorubrum extorquens.</title>
        <authorList>
            <person name="Lee G.M."/>
            <person name="Scott-Nevros Z.K."/>
            <person name="Lee S.-M."/>
            <person name="Kim D."/>
        </authorList>
    </citation>
    <scope>NUCLEOTIDE SEQUENCE</scope>
    <source>
        <strain evidence="2">ATCC 55366</strain>
    </source>
</reference>